<sequence>MPSLLQHMLFFLAATATVLATPYKPKPSACKKVRERVPWHKLTKREKSSYIKADLCLMNSPSKGINPSAITRWDDLQWSHVVQTTTVHGVGAFLPFHRYMLTAHERLIREECGYTGRMPYWDELHDINDVTASELWKEEYFGGDGTGPDGCIEIGPFRNLTLIWHPGAPDDEPGKYRRVQCQFQTIMMPDCAGLGGHAAALGLMPRAMPPSAALMADPTLSPGDPVFYLHHAWLDKLWWEWQKRDLPKRYKDMAGPNLPIAGDYDTTSIIHNDTYPAIDPAKADLTGKAVFISGATKGIGKGISISFAKAGGIDDSHRRRDQLSARRPRQ</sequence>
<keyword evidence="2" id="KW-1185">Reference proteome</keyword>
<reference evidence="1" key="1">
    <citation type="submission" date="2022-10" db="EMBL/GenBank/DDBJ databases">
        <title>Genome Sequence of Xylaria curta.</title>
        <authorList>
            <person name="Buettner E."/>
        </authorList>
    </citation>
    <scope>NUCLEOTIDE SEQUENCE</scope>
    <source>
        <strain evidence="1">Babe10</strain>
    </source>
</reference>
<evidence type="ECO:0000313" key="2">
    <source>
        <dbReference type="Proteomes" id="UP001143856"/>
    </source>
</evidence>
<dbReference type="EMBL" id="JAPDGR010001054">
    <property type="protein sequence ID" value="KAJ2985735.1"/>
    <property type="molecule type" value="Genomic_DNA"/>
</dbReference>
<gene>
    <name evidence="1" type="ORF">NUW58_g5374</name>
</gene>
<name>A0ACC1P356_9PEZI</name>
<comment type="caution">
    <text evidence="1">The sequence shown here is derived from an EMBL/GenBank/DDBJ whole genome shotgun (WGS) entry which is preliminary data.</text>
</comment>
<proteinExistence type="predicted"/>
<evidence type="ECO:0000313" key="1">
    <source>
        <dbReference type="EMBL" id="KAJ2985735.1"/>
    </source>
</evidence>
<protein>
    <submittedName>
        <fullName evidence="1">Uncharacterized protein</fullName>
    </submittedName>
</protein>
<accession>A0ACC1P356</accession>
<dbReference type="Proteomes" id="UP001143856">
    <property type="component" value="Unassembled WGS sequence"/>
</dbReference>
<organism evidence="1 2">
    <name type="scientific">Xylaria curta</name>
    <dbReference type="NCBI Taxonomy" id="42375"/>
    <lineage>
        <taxon>Eukaryota</taxon>
        <taxon>Fungi</taxon>
        <taxon>Dikarya</taxon>
        <taxon>Ascomycota</taxon>
        <taxon>Pezizomycotina</taxon>
        <taxon>Sordariomycetes</taxon>
        <taxon>Xylariomycetidae</taxon>
        <taxon>Xylariales</taxon>
        <taxon>Xylariaceae</taxon>
        <taxon>Xylaria</taxon>
    </lineage>
</organism>